<dbReference type="EMBL" id="JADBGQ010000002">
    <property type="protein sequence ID" value="KAG5410059.1"/>
    <property type="molecule type" value="Genomic_DNA"/>
</dbReference>
<comment type="caution">
    <text evidence="3">The sequence shown here is derived from an EMBL/GenBank/DDBJ whole genome shotgun (WGS) entry which is preliminary data.</text>
</comment>
<reference evidence="3 4" key="1">
    <citation type="submission" date="2021-03" db="EMBL/GenBank/DDBJ databases">
        <authorList>
            <person name="King G.J."/>
            <person name="Bancroft I."/>
            <person name="Baten A."/>
            <person name="Bloomfield J."/>
            <person name="Borpatragohain P."/>
            <person name="He Z."/>
            <person name="Irish N."/>
            <person name="Irwin J."/>
            <person name="Liu K."/>
            <person name="Mauleon R.P."/>
            <person name="Moore J."/>
            <person name="Morris R."/>
            <person name="Ostergaard L."/>
            <person name="Wang B."/>
            <person name="Wells R."/>
        </authorList>
    </citation>
    <scope>NUCLEOTIDE SEQUENCE [LARGE SCALE GENOMIC DNA]</scope>
    <source>
        <strain evidence="3">R-o-18</strain>
        <tissue evidence="3">Leaf</tissue>
    </source>
</reference>
<dbReference type="PANTHER" id="PTHR48449">
    <property type="entry name" value="DUF1985 DOMAIN-CONTAINING PROTEIN"/>
    <property type="match status" value="1"/>
</dbReference>
<keyword evidence="4" id="KW-1185">Reference proteome</keyword>
<feature type="non-terminal residue" evidence="3">
    <location>
        <position position="1"/>
    </location>
</feature>
<feature type="compositionally biased region" description="Polar residues" evidence="1">
    <location>
        <begin position="305"/>
        <end position="324"/>
    </location>
</feature>
<gene>
    <name evidence="3" type="primary">A02p026100.1_BraROA</name>
    <name evidence="3" type="ORF">IGI04_006378</name>
</gene>
<feature type="domain" description="DUF287" evidence="2">
    <location>
        <begin position="159"/>
        <end position="205"/>
    </location>
</feature>
<evidence type="ECO:0000313" key="3">
    <source>
        <dbReference type="EMBL" id="KAG5410059.1"/>
    </source>
</evidence>
<dbReference type="Proteomes" id="UP000823674">
    <property type="component" value="Chromosome A02"/>
</dbReference>
<feature type="region of interest" description="Disordered" evidence="1">
    <location>
        <begin position="266"/>
        <end position="390"/>
    </location>
</feature>
<feature type="compositionally biased region" description="Basic and acidic residues" evidence="1">
    <location>
        <begin position="375"/>
        <end position="384"/>
    </location>
</feature>
<sequence>VDRLDVEEKFLSMAEDNEDLVKMALLYFIGYIIIRRKNKGKGLLDPFFLKLVNHLDLCQTFPWGTLSFKYCLDILADKMKEPSERSKPSLISWNLPCFITPLQIFPFECIANLKSKYRLPVRGAVNTCPRMCKMEFRKTGEKDFSLNDIYRSLGTDKDIESILVPTIDEHHLVAEVQEPETDHSTINNWKLVLMEQKKICWDHFYEKDQSNRVVEVKENTRERNGDNLETNLEVGEDEIIQREVELLKKKSDQQDKAIFDLRAQSEALKGQPRDDPQPQYSSPFQSDNETQPQYSSFHQNEDEPQPQNSSFQPGNEQQDSSFHQNEIEEQTIMDGNRCEPTGMNEEEERELQLHSELRSQTQYSPIQPQSSSFQPRDETQPLRERTRKKSYTVSYSFIRSQCRSM</sequence>
<feature type="compositionally biased region" description="Low complexity" evidence="1">
    <location>
        <begin position="358"/>
        <end position="374"/>
    </location>
</feature>
<evidence type="ECO:0000256" key="1">
    <source>
        <dbReference type="SAM" id="MobiDB-lite"/>
    </source>
</evidence>
<protein>
    <recommendedName>
        <fullName evidence="2">DUF287 domain-containing protein</fullName>
    </recommendedName>
</protein>
<feature type="compositionally biased region" description="Polar residues" evidence="1">
    <location>
        <begin position="278"/>
        <end position="298"/>
    </location>
</feature>
<dbReference type="PANTHER" id="PTHR48449:SF1">
    <property type="entry name" value="DUF1985 DOMAIN-CONTAINING PROTEIN"/>
    <property type="match status" value="1"/>
</dbReference>
<name>A0ABQ7NGS0_BRACM</name>
<dbReference type="InterPro" id="IPR005048">
    <property type="entry name" value="DUF287"/>
</dbReference>
<evidence type="ECO:0000259" key="2">
    <source>
        <dbReference type="Pfam" id="PF03384"/>
    </source>
</evidence>
<proteinExistence type="predicted"/>
<evidence type="ECO:0000313" key="4">
    <source>
        <dbReference type="Proteomes" id="UP000823674"/>
    </source>
</evidence>
<organism evidence="3 4">
    <name type="scientific">Brassica rapa subsp. trilocularis</name>
    <dbReference type="NCBI Taxonomy" id="1813537"/>
    <lineage>
        <taxon>Eukaryota</taxon>
        <taxon>Viridiplantae</taxon>
        <taxon>Streptophyta</taxon>
        <taxon>Embryophyta</taxon>
        <taxon>Tracheophyta</taxon>
        <taxon>Spermatophyta</taxon>
        <taxon>Magnoliopsida</taxon>
        <taxon>eudicotyledons</taxon>
        <taxon>Gunneridae</taxon>
        <taxon>Pentapetalae</taxon>
        <taxon>rosids</taxon>
        <taxon>malvids</taxon>
        <taxon>Brassicales</taxon>
        <taxon>Brassicaceae</taxon>
        <taxon>Brassiceae</taxon>
        <taxon>Brassica</taxon>
    </lineage>
</organism>
<dbReference type="Pfam" id="PF03384">
    <property type="entry name" value="DUF287"/>
    <property type="match status" value="1"/>
</dbReference>
<accession>A0ABQ7NGS0</accession>